<sequence>MSIKQTPAMGSLIIGNGATNASVLLSEFKQKGLGLCFCEKNGNGRNLRWGRKMQMKLKMKGVYCSKASQPRGPLWHGRVLSTEVMQAVQAMRRARGDHLKIQRVFDTTVSRFVKADLLAVLQELHRQNECHLALMISSSLAKPLHKIMYRTEINLNLKLIQLYQADGVISPQLTRQEDYGRYGALLGGMELHQNKLDYKQVFDIVRKEIWYKPDLSLYVSVISALKKNNLLEKVDPLFEELKKESLQPDTNAFTRLIATFLRVGLPQYAIETYELMKQTKCKMDDYTFAVLIKGLQRLREPDLADVVIKEYREFLNDPMGFLKDTTQDALIS</sequence>
<dbReference type="EMBL" id="JAHRHJ020000003">
    <property type="protein sequence ID" value="KAH9321006.1"/>
    <property type="molecule type" value="Genomic_DNA"/>
</dbReference>
<dbReference type="GO" id="GO:0009658">
    <property type="term" value="P:chloroplast organization"/>
    <property type="evidence" value="ECO:0007669"/>
    <property type="project" value="InterPro"/>
</dbReference>
<evidence type="ECO:0000313" key="3">
    <source>
        <dbReference type="EMBL" id="KAH9321006.1"/>
    </source>
</evidence>
<keyword evidence="1" id="KW-0677">Repeat</keyword>
<comment type="caution">
    <text evidence="3">The sequence shown here is derived from an EMBL/GenBank/DDBJ whole genome shotgun (WGS) entry which is preliminary data.</text>
</comment>
<feature type="repeat" description="PPR" evidence="2">
    <location>
        <begin position="214"/>
        <end position="248"/>
    </location>
</feature>
<dbReference type="Gene3D" id="1.25.40.10">
    <property type="entry name" value="Tetratricopeptide repeat domain"/>
    <property type="match status" value="2"/>
</dbReference>
<dbReference type="InterPro" id="IPR002885">
    <property type="entry name" value="PPR_rpt"/>
</dbReference>
<evidence type="ECO:0000256" key="1">
    <source>
        <dbReference type="ARBA" id="ARBA00022737"/>
    </source>
</evidence>
<gene>
    <name evidence="3" type="ORF">KI387_015645</name>
</gene>
<name>A0AA38LEJ1_TAXCH</name>
<dbReference type="InterPro" id="IPR011990">
    <property type="entry name" value="TPR-like_helical_dom_sf"/>
</dbReference>
<dbReference type="Pfam" id="PF01535">
    <property type="entry name" value="PPR"/>
    <property type="match status" value="1"/>
</dbReference>
<proteinExistence type="predicted"/>
<dbReference type="Pfam" id="PF13041">
    <property type="entry name" value="PPR_2"/>
    <property type="match status" value="1"/>
</dbReference>
<keyword evidence="4" id="KW-1185">Reference proteome</keyword>
<dbReference type="InterPro" id="IPR044190">
    <property type="entry name" value="THA8-like"/>
</dbReference>
<dbReference type="AlphaFoldDB" id="A0AA38LEJ1"/>
<dbReference type="GO" id="GO:0000373">
    <property type="term" value="P:Group II intron splicing"/>
    <property type="evidence" value="ECO:0007669"/>
    <property type="project" value="InterPro"/>
</dbReference>
<accession>A0AA38LEJ1</accession>
<dbReference type="PANTHER" id="PTHR47594:SF3">
    <property type="entry name" value="PROTEIN THYLAKOID ASSEMBLY 8, CHLOROPLASTIC"/>
    <property type="match status" value="1"/>
</dbReference>
<dbReference type="GO" id="GO:0003723">
    <property type="term" value="F:RNA binding"/>
    <property type="evidence" value="ECO:0007669"/>
    <property type="project" value="InterPro"/>
</dbReference>
<evidence type="ECO:0000256" key="2">
    <source>
        <dbReference type="PROSITE-ProRule" id="PRU00708"/>
    </source>
</evidence>
<organism evidence="3 4">
    <name type="scientific">Taxus chinensis</name>
    <name type="common">Chinese yew</name>
    <name type="synonym">Taxus wallichiana var. chinensis</name>
    <dbReference type="NCBI Taxonomy" id="29808"/>
    <lineage>
        <taxon>Eukaryota</taxon>
        <taxon>Viridiplantae</taxon>
        <taxon>Streptophyta</taxon>
        <taxon>Embryophyta</taxon>
        <taxon>Tracheophyta</taxon>
        <taxon>Spermatophyta</taxon>
        <taxon>Pinopsida</taxon>
        <taxon>Pinidae</taxon>
        <taxon>Conifers II</taxon>
        <taxon>Cupressales</taxon>
        <taxon>Taxaceae</taxon>
        <taxon>Taxus</taxon>
    </lineage>
</organism>
<protein>
    <recommendedName>
        <fullName evidence="5">Pentatricopeptide repeat-containing protein</fullName>
    </recommendedName>
</protein>
<evidence type="ECO:0000313" key="4">
    <source>
        <dbReference type="Proteomes" id="UP000824469"/>
    </source>
</evidence>
<reference evidence="3 4" key="1">
    <citation type="journal article" date="2021" name="Nat. Plants">
        <title>The Taxus genome provides insights into paclitaxel biosynthesis.</title>
        <authorList>
            <person name="Xiong X."/>
            <person name="Gou J."/>
            <person name="Liao Q."/>
            <person name="Li Y."/>
            <person name="Zhou Q."/>
            <person name="Bi G."/>
            <person name="Li C."/>
            <person name="Du R."/>
            <person name="Wang X."/>
            <person name="Sun T."/>
            <person name="Guo L."/>
            <person name="Liang H."/>
            <person name="Lu P."/>
            <person name="Wu Y."/>
            <person name="Zhang Z."/>
            <person name="Ro D.K."/>
            <person name="Shang Y."/>
            <person name="Huang S."/>
            <person name="Yan J."/>
        </authorList>
    </citation>
    <scope>NUCLEOTIDE SEQUENCE [LARGE SCALE GENOMIC DNA]</scope>
    <source>
        <strain evidence="3">Ta-2019</strain>
    </source>
</reference>
<dbReference type="PANTHER" id="PTHR47594">
    <property type="entry name" value="PPR CONTAINING PLANT-LIKE PROTEIN"/>
    <property type="match status" value="1"/>
</dbReference>
<dbReference type="PROSITE" id="PS51375">
    <property type="entry name" value="PPR"/>
    <property type="match status" value="1"/>
</dbReference>
<evidence type="ECO:0008006" key="5">
    <source>
        <dbReference type="Google" id="ProtNLM"/>
    </source>
</evidence>
<dbReference type="Proteomes" id="UP000824469">
    <property type="component" value="Unassembled WGS sequence"/>
</dbReference>